<proteinExistence type="predicted"/>
<dbReference type="EMBL" id="CP001689">
    <property type="protein sequence ID" value="ACV49393.1"/>
    <property type="molecule type" value="Genomic_DNA"/>
</dbReference>
<accession>C7P4Z8</accession>
<dbReference type="Proteomes" id="UP000001746">
    <property type="component" value="Plasmid pHmuk01"/>
</dbReference>
<dbReference type="GeneID" id="54763533"/>
<dbReference type="KEGG" id="hmu:Hmuk_3297"/>
<name>C7P4Z8_HALMD</name>
<dbReference type="eggNOG" id="arCOG09142">
    <property type="taxonomic scope" value="Archaea"/>
</dbReference>
<gene>
    <name evidence="1" type="ordered locus">Hmuk_3297</name>
</gene>
<dbReference type="HOGENOM" id="CLU_3194398_0_0_2"/>
<dbReference type="RefSeq" id="WP_012807470.1">
    <property type="nucleotide sequence ID" value="NC_013201.1"/>
</dbReference>
<keyword evidence="2" id="KW-1185">Reference proteome</keyword>
<protein>
    <submittedName>
        <fullName evidence="1">Uncharacterized protein</fullName>
    </submittedName>
</protein>
<keyword evidence="1" id="KW-0614">Plasmid</keyword>
<organism evidence="1 2">
    <name type="scientific">Halomicrobium mukohataei (strain ATCC 700874 / DSM 12286 / JCM 9738 / NCIMB 13541)</name>
    <name type="common">Haloarcula mukohataei</name>
    <dbReference type="NCBI Taxonomy" id="485914"/>
    <lineage>
        <taxon>Archaea</taxon>
        <taxon>Methanobacteriati</taxon>
        <taxon>Methanobacteriota</taxon>
        <taxon>Stenosarchaea group</taxon>
        <taxon>Halobacteria</taxon>
        <taxon>Halobacteriales</taxon>
        <taxon>Haloarculaceae</taxon>
        <taxon>Halomicrobium</taxon>
    </lineage>
</organism>
<dbReference type="AlphaFoldDB" id="C7P4Z8"/>
<evidence type="ECO:0000313" key="1">
    <source>
        <dbReference type="EMBL" id="ACV49393.1"/>
    </source>
</evidence>
<geneLocation type="plasmid" evidence="1 2">
    <name>pHmuk01</name>
</geneLocation>
<dbReference type="OrthoDB" id="296162at2157"/>
<reference evidence="2" key="1">
    <citation type="journal article" date="2009" name="Stand. Genomic Sci.">
        <title>Complete genome sequence of Halomicrobium mukohataei type strain (arg-2).</title>
        <authorList>
            <person name="Tindall B.J."/>
            <person name="Schneider S."/>
            <person name="Lapidus A."/>
            <person name="Copeland A."/>
            <person name="Glavina Del Rio T."/>
            <person name="Nolan M."/>
            <person name="Lucas S."/>
            <person name="Chen F."/>
            <person name="Tice H."/>
            <person name="Cheng J.F."/>
            <person name="Saunders E."/>
            <person name="Bruce D."/>
            <person name="Goodwin L."/>
            <person name="Pitluck S."/>
            <person name="Mikhailova N."/>
            <person name="Pati A."/>
            <person name="Ivanova N."/>
            <person name="Mavrommatis K."/>
            <person name="Chen A."/>
            <person name="Palaniappan K."/>
            <person name="Chain P."/>
            <person name="Land M."/>
            <person name="Hauser L."/>
            <person name="Chang Y.J."/>
            <person name="Jeffries C.D."/>
            <person name="Brettin T."/>
            <person name="Han C."/>
            <person name="Rohde M."/>
            <person name="Goker M."/>
            <person name="Bristow J."/>
            <person name="Eisen J.A."/>
            <person name="Markowitz V."/>
            <person name="Hugenholtz P."/>
            <person name="Klenk H.P."/>
            <person name="Kyrpides N.C."/>
            <person name="Detter J.C."/>
        </authorList>
    </citation>
    <scope>NUCLEOTIDE SEQUENCE [LARGE SCALE GENOMIC DNA]</scope>
    <source>
        <strain evidence="2">ATCC 700874 / DSM 12286 / JCM 9738 / NCIMB 13541</strain>
        <plasmid evidence="2">Plasmid pHmuk01</plasmid>
    </source>
</reference>
<evidence type="ECO:0000313" key="2">
    <source>
        <dbReference type="Proteomes" id="UP000001746"/>
    </source>
</evidence>
<sequence>MGTERDHPEVPENMSAEEARRYLIRFLGKQDLDEHEDIYDELAYE</sequence>